<evidence type="ECO:0000256" key="5">
    <source>
        <dbReference type="PIRNR" id="PIRNR016557"/>
    </source>
</evidence>
<evidence type="ECO:0000313" key="6">
    <source>
        <dbReference type="EMBL" id="EOW80276.1"/>
    </source>
</evidence>
<evidence type="ECO:0000313" key="7">
    <source>
        <dbReference type="Proteomes" id="UP000014113"/>
    </source>
</evidence>
<dbReference type="EC" id="3.1.3.48" evidence="5"/>
<dbReference type="GO" id="GO:0030145">
    <property type="term" value="F:manganese ion binding"/>
    <property type="evidence" value="ECO:0007669"/>
    <property type="project" value="UniProtKB-UniRule"/>
</dbReference>
<dbReference type="PATRIC" id="fig|1121865.3.peg.1324"/>
<evidence type="ECO:0000256" key="2">
    <source>
        <dbReference type="ARBA" id="ARBA00022801"/>
    </source>
</evidence>
<dbReference type="PANTHER" id="PTHR39181:SF1">
    <property type="entry name" value="TYROSINE-PROTEIN PHOSPHATASE YWQE"/>
    <property type="match status" value="1"/>
</dbReference>
<dbReference type="InterPro" id="IPR016667">
    <property type="entry name" value="Caps_polysacc_synth_CpsB/CapC"/>
</dbReference>
<evidence type="ECO:0000256" key="3">
    <source>
        <dbReference type="ARBA" id="ARBA00022912"/>
    </source>
</evidence>
<evidence type="ECO:0000256" key="1">
    <source>
        <dbReference type="ARBA" id="ARBA00005750"/>
    </source>
</evidence>
<sequence>MIDLHCHILPGIDDGASTVEDSLDMARYAVKQGITHILCTPHHNNGKYENPKNQIIPLVAQLQEALDEKQIPLTLLEGQEVRITDFLLEELQANRLLFTDLSDTYLLLELPSNRIPEYTESICYQLRSLGKIPVIVHPERNAGFIEEPNKLIDFLDMGCLAQLTAPSYVGVFGKKIQKTAKLMVENHLVQMVASDAHGIHKRNFYLKEAYQAIEKDFGIELVQQMQQVAKDLVNGDIVSFPDYQEIKQGRFNWFRQK</sequence>
<accession>S0KHT0</accession>
<dbReference type="EMBL" id="ASWJ01000009">
    <property type="protein sequence ID" value="EOW80276.1"/>
    <property type="molecule type" value="Genomic_DNA"/>
</dbReference>
<protein>
    <recommendedName>
        <fullName evidence="5">Tyrosine-protein phosphatase</fullName>
        <ecNumber evidence="5">3.1.3.48</ecNumber>
    </recommendedName>
</protein>
<evidence type="ECO:0000256" key="4">
    <source>
        <dbReference type="ARBA" id="ARBA00051722"/>
    </source>
</evidence>
<dbReference type="Gene3D" id="3.20.20.140">
    <property type="entry name" value="Metal-dependent hydrolases"/>
    <property type="match status" value="1"/>
</dbReference>
<dbReference type="STRING" id="1121865.OMW_01362"/>
<dbReference type="RefSeq" id="WP_016183503.1">
    <property type="nucleotide sequence ID" value="NZ_JXKI01000004.1"/>
</dbReference>
<dbReference type="InterPro" id="IPR016195">
    <property type="entry name" value="Pol/histidinol_Pase-like"/>
</dbReference>
<proteinExistence type="inferred from homology"/>
<keyword evidence="7" id="KW-1185">Reference proteome</keyword>
<dbReference type="AlphaFoldDB" id="S0KHT0"/>
<name>S0KHT0_9ENTE</name>
<keyword evidence="2 5" id="KW-0378">Hydrolase</keyword>
<dbReference type="Proteomes" id="UP000014113">
    <property type="component" value="Unassembled WGS sequence"/>
</dbReference>
<comment type="caution">
    <text evidence="6">The sequence shown here is derived from an EMBL/GenBank/DDBJ whole genome shotgun (WGS) entry which is preliminary data.</text>
</comment>
<dbReference type="OrthoDB" id="9788539at2"/>
<reference evidence="6 7" key="1">
    <citation type="submission" date="2013-03" db="EMBL/GenBank/DDBJ databases">
        <title>The Genome Sequence of Enterococcus columbae ATCC_51263 (PacBio/Illumina hybrid assembly).</title>
        <authorList>
            <consortium name="The Broad Institute Genomics Platform"/>
            <consortium name="The Broad Institute Genome Sequencing Center for Infectious Disease"/>
            <person name="Earl A."/>
            <person name="Russ C."/>
            <person name="Gilmore M."/>
            <person name="Surin D."/>
            <person name="Walker B."/>
            <person name="Young S."/>
            <person name="Zeng Q."/>
            <person name="Gargeya S."/>
            <person name="Fitzgerald M."/>
            <person name="Haas B."/>
            <person name="Abouelleil A."/>
            <person name="Allen A.W."/>
            <person name="Alvarado L."/>
            <person name="Arachchi H.M."/>
            <person name="Berlin A.M."/>
            <person name="Chapman S.B."/>
            <person name="Gainer-Dewar J."/>
            <person name="Goldberg J."/>
            <person name="Griggs A."/>
            <person name="Gujja S."/>
            <person name="Hansen M."/>
            <person name="Howarth C."/>
            <person name="Imamovic A."/>
            <person name="Ireland A."/>
            <person name="Larimer J."/>
            <person name="McCowan C."/>
            <person name="Murphy C."/>
            <person name="Pearson M."/>
            <person name="Poon T.W."/>
            <person name="Priest M."/>
            <person name="Roberts A."/>
            <person name="Saif S."/>
            <person name="Shea T."/>
            <person name="Sisk P."/>
            <person name="Sykes S."/>
            <person name="Wortman J."/>
            <person name="Nusbaum C."/>
            <person name="Birren B."/>
        </authorList>
    </citation>
    <scope>NUCLEOTIDE SEQUENCE [LARGE SCALE GENOMIC DNA]</scope>
    <source>
        <strain evidence="6 7">ATCC 51263</strain>
    </source>
</reference>
<dbReference type="eggNOG" id="COG4464">
    <property type="taxonomic scope" value="Bacteria"/>
</dbReference>
<dbReference type="SUPFAM" id="SSF89550">
    <property type="entry name" value="PHP domain-like"/>
    <property type="match status" value="1"/>
</dbReference>
<keyword evidence="3 5" id="KW-0904">Protein phosphatase</keyword>
<comment type="catalytic activity">
    <reaction evidence="4 5">
        <text>O-phospho-L-tyrosyl-[protein] + H2O = L-tyrosyl-[protein] + phosphate</text>
        <dbReference type="Rhea" id="RHEA:10684"/>
        <dbReference type="Rhea" id="RHEA-COMP:10136"/>
        <dbReference type="Rhea" id="RHEA-COMP:20101"/>
        <dbReference type="ChEBI" id="CHEBI:15377"/>
        <dbReference type="ChEBI" id="CHEBI:43474"/>
        <dbReference type="ChEBI" id="CHEBI:46858"/>
        <dbReference type="ChEBI" id="CHEBI:61978"/>
        <dbReference type="EC" id="3.1.3.48"/>
    </reaction>
</comment>
<dbReference type="PANTHER" id="PTHR39181">
    <property type="entry name" value="TYROSINE-PROTEIN PHOSPHATASE YWQE"/>
    <property type="match status" value="1"/>
</dbReference>
<organism evidence="6 7">
    <name type="scientific">Enterococcus columbae DSM 7374 = ATCC 51263</name>
    <dbReference type="NCBI Taxonomy" id="1121865"/>
    <lineage>
        <taxon>Bacteria</taxon>
        <taxon>Bacillati</taxon>
        <taxon>Bacillota</taxon>
        <taxon>Bacilli</taxon>
        <taxon>Lactobacillales</taxon>
        <taxon>Enterococcaceae</taxon>
        <taxon>Enterococcus</taxon>
    </lineage>
</organism>
<dbReference type="Pfam" id="PF19567">
    <property type="entry name" value="CpsB_CapC"/>
    <property type="match status" value="1"/>
</dbReference>
<dbReference type="PIRSF" id="PIRSF016557">
    <property type="entry name" value="Caps_synth_CpsB"/>
    <property type="match status" value="1"/>
</dbReference>
<dbReference type="GO" id="GO:0004725">
    <property type="term" value="F:protein tyrosine phosphatase activity"/>
    <property type="evidence" value="ECO:0007669"/>
    <property type="project" value="UniProtKB-UniRule"/>
</dbReference>
<gene>
    <name evidence="6" type="ORF">I568_01976</name>
</gene>
<comment type="similarity">
    <text evidence="1 5">Belongs to the metallo-dependent hydrolases superfamily. CpsB/CapC family.</text>
</comment>